<dbReference type="RefSeq" id="WP_097130431.1">
    <property type="nucleotide sequence ID" value="NZ_OCNH01000006.1"/>
</dbReference>
<gene>
    <name evidence="1" type="ORF">SAMN06269250_5621</name>
</gene>
<organism evidence="1 2">
    <name type="scientific">Spirosoma fluviale</name>
    <dbReference type="NCBI Taxonomy" id="1597977"/>
    <lineage>
        <taxon>Bacteria</taxon>
        <taxon>Pseudomonadati</taxon>
        <taxon>Bacteroidota</taxon>
        <taxon>Cytophagia</taxon>
        <taxon>Cytophagales</taxon>
        <taxon>Cytophagaceae</taxon>
        <taxon>Spirosoma</taxon>
    </lineage>
</organism>
<dbReference type="EMBL" id="OCNH01000006">
    <property type="protein sequence ID" value="SOD97015.1"/>
    <property type="molecule type" value="Genomic_DNA"/>
</dbReference>
<dbReference type="OrthoDB" id="965030at2"/>
<evidence type="ECO:0000313" key="2">
    <source>
        <dbReference type="Proteomes" id="UP000219452"/>
    </source>
</evidence>
<accession>A0A286GN86</accession>
<reference evidence="2" key="1">
    <citation type="submission" date="2017-09" db="EMBL/GenBank/DDBJ databases">
        <authorList>
            <person name="Varghese N."/>
            <person name="Submissions S."/>
        </authorList>
    </citation>
    <scope>NUCLEOTIDE SEQUENCE [LARGE SCALE GENOMIC DNA]</scope>
    <source>
        <strain evidence="2">DSM 29961</strain>
    </source>
</reference>
<proteinExistence type="predicted"/>
<name>A0A286GN86_9BACT</name>
<evidence type="ECO:0000313" key="1">
    <source>
        <dbReference type="EMBL" id="SOD97015.1"/>
    </source>
</evidence>
<protein>
    <submittedName>
        <fullName evidence="1">Uncharacterized protein</fullName>
    </submittedName>
</protein>
<keyword evidence="2" id="KW-1185">Reference proteome</keyword>
<dbReference type="Proteomes" id="UP000219452">
    <property type="component" value="Unassembled WGS sequence"/>
</dbReference>
<dbReference type="AlphaFoldDB" id="A0A286GN86"/>
<sequence>MAQYQLVEKHTIEHHNEYYEVRITQDNDQTKSLFFTTNEENLEEVAGAIVAENMPSVKHWTVIPHRKDN</sequence>